<dbReference type="GO" id="GO:0045944">
    <property type="term" value="P:positive regulation of transcription by RNA polymerase II"/>
    <property type="evidence" value="ECO:0007669"/>
    <property type="project" value="TreeGrafter"/>
</dbReference>
<feature type="non-terminal residue" evidence="6">
    <location>
        <position position="1"/>
    </location>
</feature>
<dbReference type="PROSITE" id="PS50089">
    <property type="entry name" value="ZF_RING_2"/>
    <property type="match status" value="1"/>
</dbReference>
<organism evidence="6">
    <name type="scientific">Ailuropoda melanoleuca</name>
    <name type="common">Giant panda</name>
    <dbReference type="NCBI Taxonomy" id="9646"/>
    <lineage>
        <taxon>Eukaryota</taxon>
        <taxon>Metazoa</taxon>
        <taxon>Chordata</taxon>
        <taxon>Craniata</taxon>
        <taxon>Vertebrata</taxon>
        <taxon>Euteleostomi</taxon>
        <taxon>Mammalia</taxon>
        <taxon>Eutheria</taxon>
        <taxon>Laurasiatheria</taxon>
        <taxon>Carnivora</taxon>
        <taxon>Caniformia</taxon>
        <taxon>Ursidae</taxon>
        <taxon>Ailuropoda</taxon>
    </lineage>
</organism>
<dbReference type="Pfam" id="PF13923">
    <property type="entry name" value="zf-C3HC4_2"/>
    <property type="match status" value="1"/>
</dbReference>
<dbReference type="GO" id="GO:0016605">
    <property type="term" value="C:PML body"/>
    <property type="evidence" value="ECO:0007669"/>
    <property type="project" value="TreeGrafter"/>
</dbReference>
<dbReference type="PANTHER" id="PTHR23041:SF80">
    <property type="entry name" value="RING-TYPE E3 UBIQUITIN TRANSFERASE"/>
    <property type="match status" value="1"/>
</dbReference>
<feature type="non-terminal residue" evidence="6">
    <location>
        <position position="208"/>
    </location>
</feature>
<dbReference type="InParanoid" id="D2GW36"/>
<name>D2GW36_AILME</name>
<dbReference type="EMBL" id="GL192356">
    <property type="protein sequence ID" value="EFB13744.1"/>
    <property type="molecule type" value="Genomic_DNA"/>
</dbReference>
<gene>
    <name evidence="6" type="ORF">PANDA_000994</name>
</gene>
<dbReference type="InterPro" id="IPR001841">
    <property type="entry name" value="Znf_RING"/>
</dbReference>
<dbReference type="SUPFAM" id="SSF57850">
    <property type="entry name" value="RING/U-box"/>
    <property type="match status" value="1"/>
</dbReference>
<evidence type="ECO:0000256" key="4">
    <source>
        <dbReference type="PROSITE-ProRule" id="PRU00175"/>
    </source>
</evidence>
<dbReference type="GO" id="GO:0008270">
    <property type="term" value="F:zinc ion binding"/>
    <property type="evidence" value="ECO:0007669"/>
    <property type="project" value="UniProtKB-KW"/>
</dbReference>
<dbReference type="PROSITE" id="PS00518">
    <property type="entry name" value="ZF_RING_1"/>
    <property type="match status" value="1"/>
</dbReference>
<reference evidence="6" key="1">
    <citation type="journal article" date="2010" name="Nature">
        <title>The sequence and de novo assembly of the giant panda genome.</title>
        <authorList>
            <person name="Li R."/>
            <person name="Fan W."/>
            <person name="Tian G."/>
            <person name="Zhu H."/>
            <person name="He L."/>
            <person name="Cai J."/>
            <person name="Huang Q."/>
            <person name="Cai Q."/>
            <person name="Li B."/>
            <person name="Bai Y."/>
            <person name="Zhang Z."/>
            <person name="Zhang Y."/>
            <person name="Wang W."/>
            <person name="Li J."/>
            <person name="Wei F."/>
            <person name="Li H."/>
            <person name="Jian M."/>
            <person name="Li J."/>
            <person name="Zhang Z."/>
            <person name="Nielsen R."/>
            <person name="Li D."/>
            <person name="Gu W."/>
            <person name="Yang Z."/>
            <person name="Xuan Z."/>
            <person name="Ryder O.A."/>
            <person name="Leung F.C."/>
            <person name="Zhou Y."/>
            <person name="Cao J."/>
            <person name="Sun X."/>
            <person name="Fu Y."/>
            <person name="Fang X."/>
            <person name="Guo X."/>
            <person name="Wang B."/>
            <person name="Hou R."/>
            <person name="Shen F."/>
            <person name="Mu B."/>
            <person name="Ni P."/>
            <person name="Lin R."/>
            <person name="Qian W."/>
            <person name="Wang G."/>
            <person name="Yu C."/>
            <person name="Nie W."/>
            <person name="Wang J."/>
            <person name="Wu Z."/>
            <person name="Liang H."/>
            <person name="Min J."/>
            <person name="Wu Q."/>
            <person name="Cheng S."/>
            <person name="Ruan J."/>
            <person name="Wang M."/>
            <person name="Shi Z."/>
            <person name="Wen M."/>
            <person name="Liu B."/>
            <person name="Ren X."/>
            <person name="Zheng H."/>
            <person name="Dong D."/>
            <person name="Cook K."/>
            <person name="Shan G."/>
            <person name="Zhang H."/>
            <person name="Kosiol C."/>
            <person name="Xie X."/>
            <person name="Lu Z."/>
            <person name="Zheng H."/>
            <person name="Li Y."/>
            <person name="Steiner C.C."/>
            <person name="Lam T.T."/>
            <person name="Lin S."/>
            <person name="Zhang Q."/>
            <person name="Li G."/>
            <person name="Tian J."/>
            <person name="Gong T."/>
            <person name="Liu H."/>
            <person name="Zhang D."/>
            <person name="Fang L."/>
            <person name="Ye C."/>
            <person name="Zhang J."/>
            <person name="Hu W."/>
            <person name="Xu A."/>
            <person name="Ren Y."/>
            <person name="Zhang G."/>
            <person name="Bruford M.W."/>
            <person name="Li Q."/>
            <person name="Ma L."/>
            <person name="Guo Y."/>
            <person name="An N."/>
            <person name="Hu Y."/>
            <person name="Zheng Y."/>
            <person name="Shi Y."/>
            <person name="Li Z."/>
            <person name="Liu Q."/>
            <person name="Chen Y."/>
            <person name="Zhao J."/>
            <person name="Qu N."/>
            <person name="Zhao S."/>
            <person name="Tian F."/>
            <person name="Wang X."/>
            <person name="Wang H."/>
            <person name="Xu L."/>
            <person name="Liu X."/>
            <person name="Vinar T."/>
            <person name="Wang Y."/>
            <person name="Lam T.W."/>
            <person name="Yiu S.M."/>
            <person name="Liu S."/>
            <person name="Zhang H."/>
            <person name="Li D."/>
            <person name="Huang Y."/>
            <person name="Wang X."/>
            <person name="Yang G."/>
            <person name="Jiang Z."/>
            <person name="Wang J."/>
            <person name="Qin N."/>
            <person name="Li L."/>
            <person name="Li J."/>
            <person name="Bolund L."/>
            <person name="Kristiansen K."/>
            <person name="Wong G.K."/>
            <person name="Olson M."/>
            <person name="Zhang X."/>
            <person name="Li S."/>
            <person name="Yang H."/>
            <person name="Wang J."/>
            <person name="Wang J."/>
        </authorList>
    </citation>
    <scope>NUCLEOTIDE SEQUENCE [LARGE SCALE GENOMIC DNA]</scope>
</reference>
<dbReference type="InterPro" id="IPR013083">
    <property type="entry name" value="Znf_RING/FYVE/PHD"/>
</dbReference>
<accession>D2GW36</accession>
<dbReference type="SMART" id="SM00184">
    <property type="entry name" value="RING"/>
    <property type="match status" value="1"/>
</dbReference>
<feature type="domain" description="RING-type" evidence="5">
    <location>
        <begin position="150"/>
        <end position="194"/>
    </location>
</feature>
<dbReference type="InterPro" id="IPR047134">
    <property type="entry name" value="RNF4"/>
</dbReference>
<evidence type="ECO:0000313" key="6">
    <source>
        <dbReference type="EMBL" id="EFB13744.1"/>
    </source>
</evidence>
<keyword evidence="3" id="KW-0862">Zinc</keyword>
<evidence type="ECO:0000256" key="1">
    <source>
        <dbReference type="ARBA" id="ARBA00022723"/>
    </source>
</evidence>
<dbReference type="AlphaFoldDB" id="D2GW36"/>
<evidence type="ECO:0000256" key="3">
    <source>
        <dbReference type="ARBA" id="ARBA00022833"/>
    </source>
</evidence>
<dbReference type="PANTHER" id="PTHR23041">
    <property type="entry name" value="RING FINGER DOMAIN-CONTAINING"/>
    <property type="match status" value="1"/>
</dbReference>
<proteinExistence type="predicted"/>
<evidence type="ECO:0000256" key="2">
    <source>
        <dbReference type="ARBA" id="ARBA00022771"/>
    </source>
</evidence>
<keyword evidence="2 4" id="KW-0863">Zinc-finger</keyword>
<dbReference type="Gene3D" id="3.30.40.10">
    <property type="entry name" value="Zinc/RING finger domain, C3HC4 (zinc finger)"/>
    <property type="match status" value="1"/>
</dbReference>
<keyword evidence="1" id="KW-0479">Metal-binding</keyword>
<dbReference type="InterPro" id="IPR017907">
    <property type="entry name" value="Znf_RING_CS"/>
</dbReference>
<protein>
    <recommendedName>
        <fullName evidence="5">RING-type domain-containing protein</fullName>
    </recommendedName>
</protein>
<dbReference type="HOGENOM" id="CLU_106856_0_0_1"/>
<evidence type="ECO:0000259" key="5">
    <source>
        <dbReference type="PROSITE" id="PS50089"/>
    </source>
</evidence>
<sequence length="208" mass="23980">FTVNFGTDHFSEDWIQQALMNTRMCYGSMVNSRQTQEFHTAGERGPTPEMVLEAELIDLRESDEIVDLTCESLEPTVIDLTSHDSVVITEERRWPEGNTRSLQGQIGSSVVSRDREELMRNRDVYVTNSTCHNALEEEALSCTLPGYIRCRICMDGYSEIELSRRHIYSTECGHIFCSRCLCPSLKYNKNCPVCLKKLNCHQYHHIYI</sequence>